<reference evidence="1 2" key="1">
    <citation type="journal article" date="2018" name="Evol. Lett.">
        <title>Horizontal gene cluster transfer increased hallucinogenic mushroom diversity.</title>
        <authorList>
            <person name="Reynolds H.T."/>
            <person name="Vijayakumar V."/>
            <person name="Gluck-Thaler E."/>
            <person name="Korotkin H.B."/>
            <person name="Matheny P.B."/>
            <person name="Slot J.C."/>
        </authorList>
    </citation>
    <scope>NUCLEOTIDE SEQUENCE [LARGE SCALE GENOMIC DNA]</scope>
    <source>
        <strain evidence="1 2">SRW20</strain>
    </source>
</reference>
<evidence type="ECO:0000313" key="2">
    <source>
        <dbReference type="Proteomes" id="UP000284706"/>
    </source>
</evidence>
<dbReference type="InParanoid" id="A0A409YNC6"/>
<sequence length="273" mass="30266">MLLSFTRFRICFHNAQYSQGLSITDNIVNHTIYFLAIVSQPPTSSLLGYLHSQRVRESIQRLILHWSEYTTVSRDKNSGYETEAVLGWVFVCNICVCRNACTPAGICLRSPGHLLSLGASTNTVPVSRFPQAGERVGGCSALVRSMLGRHCQGSNLARRFEVVLHMPSINYRLLSVSKFHYGRLCLTQGRCFYVGVFRGLLESMQSKGRQLSNLCTTDRRPILTASLSFVPSKFCNGARSCKKEKGGQSGTGRIYKDFEGLPTPPVVADDKAT</sequence>
<comment type="caution">
    <text evidence="1">The sequence shown here is derived from an EMBL/GenBank/DDBJ whole genome shotgun (WGS) entry which is preliminary data.</text>
</comment>
<organism evidence="1 2">
    <name type="scientific">Gymnopilus dilepis</name>
    <dbReference type="NCBI Taxonomy" id="231916"/>
    <lineage>
        <taxon>Eukaryota</taxon>
        <taxon>Fungi</taxon>
        <taxon>Dikarya</taxon>
        <taxon>Basidiomycota</taxon>
        <taxon>Agaricomycotina</taxon>
        <taxon>Agaricomycetes</taxon>
        <taxon>Agaricomycetidae</taxon>
        <taxon>Agaricales</taxon>
        <taxon>Agaricineae</taxon>
        <taxon>Hymenogastraceae</taxon>
        <taxon>Gymnopilus</taxon>
    </lineage>
</organism>
<dbReference type="AlphaFoldDB" id="A0A409YNC6"/>
<keyword evidence="2" id="KW-1185">Reference proteome</keyword>
<evidence type="ECO:0000313" key="1">
    <source>
        <dbReference type="EMBL" id="PPR04522.1"/>
    </source>
</evidence>
<proteinExistence type="predicted"/>
<dbReference type="EMBL" id="NHYE01000617">
    <property type="protein sequence ID" value="PPR04522.1"/>
    <property type="molecule type" value="Genomic_DNA"/>
</dbReference>
<protein>
    <submittedName>
        <fullName evidence="1">Uncharacterized protein</fullName>
    </submittedName>
</protein>
<name>A0A409YNC6_9AGAR</name>
<dbReference type="Proteomes" id="UP000284706">
    <property type="component" value="Unassembled WGS sequence"/>
</dbReference>
<accession>A0A409YNC6</accession>
<gene>
    <name evidence="1" type="ORF">CVT26_002390</name>
</gene>